<organism evidence="9 10">
    <name type="scientific">Acrasis kona</name>
    <dbReference type="NCBI Taxonomy" id="1008807"/>
    <lineage>
        <taxon>Eukaryota</taxon>
        <taxon>Discoba</taxon>
        <taxon>Heterolobosea</taxon>
        <taxon>Tetramitia</taxon>
        <taxon>Eutetramitia</taxon>
        <taxon>Acrasidae</taxon>
        <taxon>Acrasis</taxon>
    </lineage>
</organism>
<keyword evidence="6" id="KW-0234">DNA repair</keyword>
<dbReference type="Pfam" id="PF00488">
    <property type="entry name" value="MutS_V"/>
    <property type="match status" value="1"/>
</dbReference>
<evidence type="ECO:0000256" key="3">
    <source>
        <dbReference type="ARBA" id="ARBA00022763"/>
    </source>
</evidence>
<dbReference type="Proteomes" id="UP001431209">
    <property type="component" value="Unassembled WGS sequence"/>
</dbReference>
<dbReference type="EMBL" id="JAOPGA020000797">
    <property type="protein sequence ID" value="KAL0481889.1"/>
    <property type="molecule type" value="Genomic_DNA"/>
</dbReference>
<sequence length="1005" mass="114299">MSEKKQTSLFSYKRKPHNPHINFDEEEPIESDNEEEEEEEDAEVEEEEDEPKAKKSRFAGARKKRHDKDEPRFEWLIKLKDENGVAEGMPGYDPSTLYVPSSAYTNMTPFEKQYWDIKKKNWDSIGKFYELYENDADVGKKEFDLKMTDRVNMRMVGVPESSFPVWASKFIALGYKIARVEQMETPNDVKKRKIGAKTPRGSTENVVNRELQQILTAGTLVDPSMITDSNMNNYLLCVKEDILRNNFGICYVDTSTGELNLGCIQDDPSRASFETLFQQILPKEILFERGGLSKQTLFIIRNGKTATMSPRKPITEFWDSDTTVRELNSNRYFEQVPPVVEQHLQNDLVMCAFGALLSYLRDLKLDDEIMSLGNFRNYDPNSDTSTMVLDGQTLLNLEILQNNRDGSKSGSLLEFLDFCISALGRRMFRHWICHPLKSPPIIKQRQQAVTQLEQHQELVDQIRTLLKTIPDLERFLSRIHAEARSKKDFIQYDPHVSKKRIKLLLDSLQGLDTANQIIVLLAQQIESGDLTCTLLIQLVNDTPDIDPIVQKFNQMFNHAEARSTGNIIPAPGANPQYDECTKNISELESTLNAFLAECAKKVKLPVSKVNFKHIQKQLYQVEVPHQTKVPDDWAMITQTKTTKRYYPNGLVKLIDQRALLEEEKENLLRNEVKRVFIEFDEFYSSWIKVAVKVAELDCLISLSMVGTQNGLSMCWPTFVQDKCLDVDDLIHPCVQPPEGSFVPNDTRMGVIENGEVHANLIVVTGANMGGKSTVLRQNCVAVILAQLGCRIPASRCVMSPVDRIFTRIGANDRIMSGESTFMVELNETSNILRNATGNSLIILDELGRGTSTFDGYAIAYAVARYLAEVVKCRTLFSTHYFHLTEDLHSNPFVSLYQMAVNENSDTFDVTFLYRFVQGVSPKSYGLSVAKKAGIPMSVIENAKNVAKNFEDVLRIGGGTGNIGGKNVFTTQQRNFFLELYKSICTNAKDYESLRQNVLKLYEIYK</sequence>
<keyword evidence="2 6" id="KW-0547">Nucleotide-binding</keyword>
<dbReference type="PANTHER" id="PTHR11361">
    <property type="entry name" value="DNA MISMATCH REPAIR PROTEIN MUTS FAMILY MEMBER"/>
    <property type="match status" value="1"/>
</dbReference>
<dbReference type="PIRSF" id="PIRSF037677">
    <property type="entry name" value="DNA_mis_repair_Msh6"/>
    <property type="match status" value="1"/>
</dbReference>
<reference evidence="9 10" key="1">
    <citation type="submission" date="2024-03" db="EMBL/GenBank/DDBJ databases">
        <title>The Acrasis kona genome and developmental transcriptomes reveal deep origins of eukaryotic multicellular pathways.</title>
        <authorList>
            <person name="Sheikh S."/>
            <person name="Fu C.-J."/>
            <person name="Brown M.W."/>
            <person name="Baldauf S.L."/>
        </authorList>
    </citation>
    <scope>NUCLEOTIDE SEQUENCE [LARGE SCALE GENOMIC DNA]</scope>
    <source>
        <strain evidence="9 10">ATCC MYA-3509</strain>
    </source>
</reference>
<dbReference type="PROSITE" id="PS00486">
    <property type="entry name" value="DNA_MISMATCH_REPAIR_2"/>
    <property type="match status" value="1"/>
</dbReference>
<dbReference type="Gene3D" id="3.40.50.300">
    <property type="entry name" value="P-loop containing nucleotide triphosphate hydrolases"/>
    <property type="match status" value="1"/>
</dbReference>
<comment type="function">
    <text evidence="6">Component of the post-replicative DNA mismatch repair system (MMR).</text>
</comment>
<accession>A0AAW2YZ08</accession>
<dbReference type="InterPro" id="IPR000432">
    <property type="entry name" value="DNA_mismatch_repair_MutS_C"/>
</dbReference>
<evidence type="ECO:0000256" key="6">
    <source>
        <dbReference type="RuleBase" id="RU003756"/>
    </source>
</evidence>
<evidence type="ECO:0000256" key="7">
    <source>
        <dbReference type="SAM" id="MobiDB-lite"/>
    </source>
</evidence>
<dbReference type="InterPro" id="IPR027417">
    <property type="entry name" value="P-loop_NTPase"/>
</dbReference>
<evidence type="ECO:0000259" key="8">
    <source>
        <dbReference type="PROSITE" id="PS00486"/>
    </source>
</evidence>
<protein>
    <submittedName>
        <fullName evidence="9">DNA mismatch repair protein MSH</fullName>
    </submittedName>
</protein>
<feature type="domain" description="DNA mismatch repair proteins mutS family" evidence="8">
    <location>
        <begin position="839"/>
        <end position="855"/>
    </location>
</feature>
<dbReference type="SMART" id="SM00534">
    <property type="entry name" value="MUTSac"/>
    <property type="match status" value="1"/>
</dbReference>
<dbReference type="Pfam" id="PF05192">
    <property type="entry name" value="MutS_III"/>
    <property type="match status" value="1"/>
</dbReference>
<dbReference type="SUPFAM" id="SSF48334">
    <property type="entry name" value="DNA repair protein MutS, domain III"/>
    <property type="match status" value="1"/>
</dbReference>
<dbReference type="InterPro" id="IPR036187">
    <property type="entry name" value="DNA_mismatch_repair_MutS_sf"/>
</dbReference>
<evidence type="ECO:0000256" key="4">
    <source>
        <dbReference type="ARBA" id="ARBA00022840"/>
    </source>
</evidence>
<proteinExistence type="inferred from homology"/>
<dbReference type="SUPFAM" id="SSF52540">
    <property type="entry name" value="P-loop containing nucleoside triphosphate hydrolases"/>
    <property type="match status" value="1"/>
</dbReference>
<comment type="caution">
    <text evidence="9">The sequence shown here is derived from an EMBL/GenBank/DDBJ whole genome shotgun (WGS) entry which is preliminary data.</text>
</comment>
<evidence type="ECO:0000256" key="1">
    <source>
        <dbReference type="ARBA" id="ARBA00006271"/>
    </source>
</evidence>
<dbReference type="GO" id="GO:0032301">
    <property type="term" value="C:MutSalpha complex"/>
    <property type="evidence" value="ECO:0007669"/>
    <property type="project" value="TreeGrafter"/>
</dbReference>
<dbReference type="Gene3D" id="3.30.420.110">
    <property type="entry name" value="MutS, connector domain"/>
    <property type="match status" value="1"/>
</dbReference>
<dbReference type="NCBIfam" id="NF003810">
    <property type="entry name" value="PRK05399.1"/>
    <property type="match status" value="1"/>
</dbReference>
<dbReference type="Gene3D" id="1.10.1420.10">
    <property type="match status" value="2"/>
</dbReference>
<dbReference type="SMART" id="SM00533">
    <property type="entry name" value="MUTSd"/>
    <property type="match status" value="1"/>
</dbReference>
<dbReference type="SUPFAM" id="SSF53150">
    <property type="entry name" value="DNA repair protein MutS, domain II"/>
    <property type="match status" value="1"/>
</dbReference>
<feature type="compositionally biased region" description="Basic residues" evidence="7">
    <location>
        <begin position="54"/>
        <end position="65"/>
    </location>
</feature>
<dbReference type="InterPro" id="IPR016151">
    <property type="entry name" value="DNA_mismatch_repair_MutS_N"/>
</dbReference>
<gene>
    <name evidence="9" type="ORF">AKO1_011340</name>
</gene>
<dbReference type="InterPro" id="IPR007696">
    <property type="entry name" value="DNA_mismatch_repair_MutS_core"/>
</dbReference>
<dbReference type="Pfam" id="PF05190">
    <property type="entry name" value="MutS_IV"/>
    <property type="match status" value="1"/>
</dbReference>
<dbReference type="InterPro" id="IPR036678">
    <property type="entry name" value="MutS_con_dom_sf"/>
</dbReference>
<keyword evidence="4" id="KW-0067">ATP-binding</keyword>
<dbReference type="InterPro" id="IPR007860">
    <property type="entry name" value="DNA_mmatch_repair_MutS_con_dom"/>
</dbReference>
<dbReference type="GO" id="GO:0140664">
    <property type="term" value="F:ATP-dependent DNA damage sensor activity"/>
    <property type="evidence" value="ECO:0007669"/>
    <property type="project" value="InterPro"/>
</dbReference>
<dbReference type="Gene3D" id="3.40.1170.10">
    <property type="entry name" value="DNA repair protein MutS, domain I"/>
    <property type="match status" value="1"/>
</dbReference>
<evidence type="ECO:0000256" key="5">
    <source>
        <dbReference type="ARBA" id="ARBA00023125"/>
    </source>
</evidence>
<evidence type="ECO:0000313" key="9">
    <source>
        <dbReference type="EMBL" id="KAL0481889.1"/>
    </source>
</evidence>
<dbReference type="GO" id="GO:0030983">
    <property type="term" value="F:mismatched DNA binding"/>
    <property type="evidence" value="ECO:0007669"/>
    <property type="project" value="InterPro"/>
</dbReference>
<dbReference type="InterPro" id="IPR007695">
    <property type="entry name" value="DNA_mismatch_repair_MutS-lik_N"/>
</dbReference>
<dbReference type="PANTHER" id="PTHR11361:SF148">
    <property type="entry name" value="DNA MISMATCH REPAIR PROTEIN MSH6"/>
    <property type="match status" value="1"/>
</dbReference>
<dbReference type="SUPFAM" id="SSF55271">
    <property type="entry name" value="DNA repair protein MutS, domain I"/>
    <property type="match status" value="1"/>
</dbReference>
<name>A0AAW2YZ08_9EUKA</name>
<feature type="compositionally biased region" description="Acidic residues" evidence="7">
    <location>
        <begin position="24"/>
        <end position="50"/>
    </location>
</feature>
<dbReference type="GO" id="GO:0005524">
    <property type="term" value="F:ATP binding"/>
    <property type="evidence" value="ECO:0007669"/>
    <property type="project" value="UniProtKB-KW"/>
</dbReference>
<keyword evidence="10" id="KW-1185">Reference proteome</keyword>
<dbReference type="AlphaFoldDB" id="A0AAW2YZ08"/>
<dbReference type="FunFam" id="1.10.1420.10:FF:000005">
    <property type="entry name" value="DNA mismatch repair protein"/>
    <property type="match status" value="1"/>
</dbReference>
<dbReference type="Pfam" id="PF01624">
    <property type="entry name" value="MutS_I"/>
    <property type="match status" value="1"/>
</dbReference>
<keyword evidence="5 6" id="KW-0238">DNA-binding</keyword>
<dbReference type="InterPro" id="IPR045076">
    <property type="entry name" value="MutS"/>
</dbReference>
<dbReference type="Pfam" id="PF05188">
    <property type="entry name" value="MutS_II"/>
    <property type="match status" value="1"/>
</dbReference>
<comment type="similarity">
    <text evidence="1 6">Belongs to the DNA mismatch repair MutS family.</text>
</comment>
<feature type="region of interest" description="Disordered" evidence="7">
    <location>
        <begin position="1"/>
        <end position="65"/>
    </location>
</feature>
<keyword evidence="3 6" id="KW-0227">DNA damage</keyword>
<dbReference type="GO" id="GO:0006298">
    <property type="term" value="P:mismatch repair"/>
    <property type="evidence" value="ECO:0007669"/>
    <property type="project" value="InterPro"/>
</dbReference>
<dbReference type="InterPro" id="IPR017261">
    <property type="entry name" value="DNA_mismatch_repair_MutS/MSH"/>
</dbReference>
<evidence type="ECO:0000313" key="10">
    <source>
        <dbReference type="Proteomes" id="UP001431209"/>
    </source>
</evidence>
<evidence type="ECO:0000256" key="2">
    <source>
        <dbReference type="ARBA" id="ARBA00022741"/>
    </source>
</evidence>
<dbReference type="InterPro" id="IPR007861">
    <property type="entry name" value="DNA_mismatch_repair_MutS_clamp"/>
</dbReference>